<dbReference type="Proteomes" id="UP000055024">
    <property type="component" value="Unassembled WGS sequence"/>
</dbReference>
<sequence length="52" mass="6057">MQKFSAFTVVIAFNFPSTFLLSCEQQMIELLSVFQLLRNSQMRQFSAAIKYC</sequence>
<evidence type="ECO:0000313" key="2">
    <source>
        <dbReference type="Proteomes" id="UP000055024"/>
    </source>
</evidence>
<protein>
    <submittedName>
        <fullName evidence="1">Uncharacterized protein</fullName>
    </submittedName>
</protein>
<proteinExistence type="predicted"/>
<reference evidence="1 2" key="1">
    <citation type="submission" date="2015-01" db="EMBL/GenBank/DDBJ databases">
        <title>Evolution of Trichinella species and genotypes.</title>
        <authorList>
            <person name="Korhonen P.K."/>
            <person name="Edoardo P."/>
            <person name="Giuseppe L.R."/>
            <person name="Gasser R.B."/>
        </authorList>
    </citation>
    <scope>NUCLEOTIDE SEQUENCE [LARGE SCALE GENOMIC DNA]</scope>
    <source>
        <strain evidence="1">ISS1029</strain>
    </source>
</reference>
<organism evidence="1 2">
    <name type="scientific">Trichinella zimbabwensis</name>
    <dbReference type="NCBI Taxonomy" id="268475"/>
    <lineage>
        <taxon>Eukaryota</taxon>
        <taxon>Metazoa</taxon>
        <taxon>Ecdysozoa</taxon>
        <taxon>Nematoda</taxon>
        <taxon>Enoplea</taxon>
        <taxon>Dorylaimia</taxon>
        <taxon>Trichinellida</taxon>
        <taxon>Trichinellidae</taxon>
        <taxon>Trichinella</taxon>
    </lineage>
</organism>
<dbReference type="PROSITE" id="PS51257">
    <property type="entry name" value="PROKAR_LIPOPROTEIN"/>
    <property type="match status" value="1"/>
</dbReference>
<dbReference type="AlphaFoldDB" id="A0A0V1GCB6"/>
<dbReference type="EMBL" id="JYDP01003324">
    <property type="protein sequence ID" value="KRY95899.1"/>
    <property type="molecule type" value="Genomic_DNA"/>
</dbReference>
<evidence type="ECO:0000313" key="1">
    <source>
        <dbReference type="EMBL" id="KRY95899.1"/>
    </source>
</evidence>
<accession>A0A0V1GCB6</accession>
<comment type="caution">
    <text evidence="1">The sequence shown here is derived from an EMBL/GenBank/DDBJ whole genome shotgun (WGS) entry which is preliminary data.</text>
</comment>
<gene>
    <name evidence="1" type="ORF">T11_13446</name>
</gene>
<keyword evidence="2" id="KW-1185">Reference proteome</keyword>
<name>A0A0V1GCB6_9BILA</name>